<reference evidence="2" key="1">
    <citation type="submission" date="2014-09" db="EMBL/GenBank/DDBJ databases">
        <authorList>
            <person name="Mudge J."/>
            <person name="Ramaraj T."/>
            <person name="Lindquist I.E."/>
            <person name="Bharti A.K."/>
            <person name="Sundararajan A."/>
            <person name="Cameron C.T."/>
            <person name="Woodward J.E."/>
            <person name="May G.D."/>
            <person name="Brubaker C."/>
            <person name="Broadhvest J."/>
            <person name="Wilkins T.A."/>
        </authorList>
    </citation>
    <scope>NUCLEOTIDE SEQUENCE</scope>
    <source>
        <strain evidence="2">cv. AKA8401</strain>
    </source>
</reference>
<protein>
    <submittedName>
        <fullName evidence="1">Uncharacterized protein</fullName>
    </submittedName>
</protein>
<name>A0A0B0PSA7_GOSAR</name>
<organism evidence="1 2">
    <name type="scientific">Gossypium arboreum</name>
    <name type="common">Tree cotton</name>
    <name type="synonym">Gossypium nanking</name>
    <dbReference type="NCBI Taxonomy" id="29729"/>
    <lineage>
        <taxon>Eukaryota</taxon>
        <taxon>Viridiplantae</taxon>
        <taxon>Streptophyta</taxon>
        <taxon>Embryophyta</taxon>
        <taxon>Tracheophyta</taxon>
        <taxon>Spermatophyta</taxon>
        <taxon>Magnoliopsida</taxon>
        <taxon>eudicotyledons</taxon>
        <taxon>Gunneridae</taxon>
        <taxon>Pentapetalae</taxon>
        <taxon>rosids</taxon>
        <taxon>malvids</taxon>
        <taxon>Malvales</taxon>
        <taxon>Malvaceae</taxon>
        <taxon>Malvoideae</taxon>
        <taxon>Gossypium</taxon>
    </lineage>
</organism>
<dbReference type="AlphaFoldDB" id="A0A0B0PSA7"/>
<evidence type="ECO:0000313" key="1">
    <source>
        <dbReference type="EMBL" id="KHG27294.1"/>
    </source>
</evidence>
<dbReference type="Proteomes" id="UP000032142">
    <property type="component" value="Unassembled WGS sequence"/>
</dbReference>
<accession>A0A0B0PSA7</accession>
<keyword evidence="2" id="KW-1185">Reference proteome</keyword>
<sequence length="24" mass="2890">MSKNRQGYNIRKSRTLGLMRCDYV</sequence>
<proteinExistence type="predicted"/>
<gene>
    <name evidence="1" type="ORF">F383_12629</name>
</gene>
<evidence type="ECO:0000313" key="2">
    <source>
        <dbReference type="Proteomes" id="UP000032142"/>
    </source>
</evidence>
<dbReference type="EMBL" id="KN440578">
    <property type="protein sequence ID" value="KHG27294.1"/>
    <property type="molecule type" value="Genomic_DNA"/>
</dbReference>